<evidence type="ECO:0000313" key="1">
    <source>
        <dbReference type="EMBL" id="KFB10615.1"/>
    </source>
</evidence>
<sequence>MNKLYANTKNFLGYLPRVIVLGALLALPLVAVNQVRADNGSILESIEEKGGGIGFVLLVSLQRG</sequence>
<evidence type="ECO:0000313" key="2">
    <source>
        <dbReference type="Proteomes" id="UP000053675"/>
    </source>
</evidence>
<proteinExistence type="predicted"/>
<protein>
    <submittedName>
        <fullName evidence="1">Uncharacterized protein</fullName>
    </submittedName>
</protein>
<comment type="caution">
    <text evidence="1">The sequence shown here is derived from an EMBL/GenBank/DDBJ whole genome shotgun (WGS) entry which is preliminary data.</text>
</comment>
<name>A0A084UCC9_9HYPH</name>
<organism evidence="1 2">
    <name type="scientific">Nitratireductor basaltis</name>
    <dbReference type="NCBI Taxonomy" id="472175"/>
    <lineage>
        <taxon>Bacteria</taxon>
        <taxon>Pseudomonadati</taxon>
        <taxon>Pseudomonadota</taxon>
        <taxon>Alphaproteobacteria</taxon>
        <taxon>Hyphomicrobiales</taxon>
        <taxon>Phyllobacteriaceae</taxon>
        <taxon>Nitratireductor</taxon>
    </lineage>
</organism>
<dbReference type="STRING" id="472175.EL18_01653"/>
<dbReference type="Proteomes" id="UP000053675">
    <property type="component" value="Unassembled WGS sequence"/>
</dbReference>
<dbReference type="AlphaFoldDB" id="A0A084UCC9"/>
<dbReference type="PATRIC" id="fig|472175.3.peg.1661"/>
<dbReference type="RefSeq" id="WP_036484264.1">
    <property type="nucleotide sequence ID" value="NZ_JMQM01000001.1"/>
</dbReference>
<keyword evidence="2" id="KW-1185">Reference proteome</keyword>
<dbReference type="eggNOG" id="ENOG5030R8T">
    <property type="taxonomic scope" value="Bacteria"/>
</dbReference>
<accession>A0A084UCC9</accession>
<dbReference type="EMBL" id="JMQM01000001">
    <property type="protein sequence ID" value="KFB10615.1"/>
    <property type="molecule type" value="Genomic_DNA"/>
</dbReference>
<reference evidence="1 2" key="1">
    <citation type="submission" date="2014-05" db="EMBL/GenBank/DDBJ databases">
        <title>Draft Genome Sequence of Nitratireductor basaltis Strain UMTGB225, A Marine Bacterium Isolated from Green Barrel Tunicate.</title>
        <authorList>
            <person name="Gan H.Y."/>
        </authorList>
    </citation>
    <scope>NUCLEOTIDE SEQUENCE [LARGE SCALE GENOMIC DNA]</scope>
    <source>
        <strain evidence="1 2">UMTGB225</strain>
    </source>
</reference>
<gene>
    <name evidence="1" type="ORF">EL18_01653</name>
</gene>